<feature type="transmembrane region" description="Helical" evidence="1">
    <location>
        <begin position="139"/>
        <end position="156"/>
    </location>
</feature>
<sequence length="304" mass="35834">MKLGEPKFSRDFELGELRLLRILVCLLFLGRAWQGIFWDLPLRTFFWDQSLLEGVVTTLTGDTWQHYVTNESINIDKIINVLGCSLGFFWAFCAIFVLLVKKEWKFGKWLMYAGSLSFFLLALLYFKDKFWQVGQFFEYATQVTAPLIFVHVLYGGKNTFYFRRGVKLIIAITFFCHGLYACAYYPQPGIWIQWCMDVFGFRDDLTARQFLIWIGWIDFAVAILLFVPIKTFSWVAIWYCIIWGTMTSFARIVGNFYVTMIFESLHQHVYETLYRLVHGGIPLFLWYCYRRKGANTDPSLKNEV</sequence>
<reference evidence="2" key="1">
    <citation type="submission" date="2022-09" db="EMBL/GenBank/DDBJ databases">
        <title>Aureispira anguillicida sp. nov., isolated from Leptocephalus of Japanese eel Anguilla japonica.</title>
        <authorList>
            <person name="Yuasa K."/>
            <person name="Mekata T."/>
            <person name="Ikunari K."/>
        </authorList>
    </citation>
    <scope>NUCLEOTIDE SEQUENCE</scope>
    <source>
        <strain evidence="2">EL160426</strain>
    </source>
</reference>
<feature type="transmembrane region" description="Helical" evidence="1">
    <location>
        <begin position="109"/>
        <end position="127"/>
    </location>
</feature>
<feature type="transmembrane region" description="Helical" evidence="1">
    <location>
        <begin position="78"/>
        <end position="100"/>
    </location>
</feature>
<keyword evidence="3" id="KW-1185">Reference proteome</keyword>
<accession>A0A915YEM9</accession>
<feature type="transmembrane region" description="Helical" evidence="1">
    <location>
        <begin position="20"/>
        <end position="38"/>
    </location>
</feature>
<gene>
    <name evidence="2" type="ORF">AsAng_0023580</name>
</gene>
<keyword evidence="1" id="KW-0812">Transmembrane</keyword>
<name>A0A915YEM9_9BACT</name>
<evidence type="ECO:0000313" key="3">
    <source>
        <dbReference type="Proteomes" id="UP001060919"/>
    </source>
</evidence>
<dbReference type="RefSeq" id="WP_264792800.1">
    <property type="nucleotide sequence ID" value="NZ_AP026867.1"/>
</dbReference>
<proteinExistence type="predicted"/>
<evidence type="ECO:0000313" key="2">
    <source>
        <dbReference type="EMBL" id="BDS11644.1"/>
    </source>
</evidence>
<protein>
    <submittedName>
        <fullName evidence="2">Uncharacterized protein</fullName>
    </submittedName>
</protein>
<feature type="transmembrane region" description="Helical" evidence="1">
    <location>
        <begin position="273"/>
        <end position="289"/>
    </location>
</feature>
<dbReference type="AlphaFoldDB" id="A0A915YEM9"/>
<keyword evidence="1" id="KW-0472">Membrane</keyword>
<feature type="transmembrane region" description="Helical" evidence="1">
    <location>
        <begin position="168"/>
        <end position="187"/>
    </location>
</feature>
<feature type="transmembrane region" description="Helical" evidence="1">
    <location>
        <begin position="234"/>
        <end position="253"/>
    </location>
</feature>
<dbReference type="KEGG" id="aup:AsAng_0023580"/>
<organism evidence="2 3">
    <name type="scientific">Aureispira anguillae</name>
    <dbReference type="NCBI Taxonomy" id="2864201"/>
    <lineage>
        <taxon>Bacteria</taxon>
        <taxon>Pseudomonadati</taxon>
        <taxon>Bacteroidota</taxon>
        <taxon>Saprospiria</taxon>
        <taxon>Saprospirales</taxon>
        <taxon>Saprospiraceae</taxon>
        <taxon>Aureispira</taxon>
    </lineage>
</organism>
<feature type="transmembrane region" description="Helical" evidence="1">
    <location>
        <begin position="207"/>
        <end position="227"/>
    </location>
</feature>
<dbReference type="Proteomes" id="UP001060919">
    <property type="component" value="Chromosome"/>
</dbReference>
<evidence type="ECO:0000256" key="1">
    <source>
        <dbReference type="SAM" id="Phobius"/>
    </source>
</evidence>
<dbReference type="EMBL" id="AP026867">
    <property type="protein sequence ID" value="BDS11644.1"/>
    <property type="molecule type" value="Genomic_DNA"/>
</dbReference>
<keyword evidence="1" id="KW-1133">Transmembrane helix</keyword>